<reference evidence="2 3" key="1">
    <citation type="submission" date="2020-11" db="EMBL/GenBank/DDBJ databases">
        <title>Draft genome sequencing of a Lachnospiraceae strain isolated from anoxic soil subjected to BSD treatment.</title>
        <authorList>
            <person name="Uek A."/>
            <person name="Tonouchi A."/>
        </authorList>
    </citation>
    <scope>NUCLEOTIDE SEQUENCE [LARGE SCALE GENOMIC DNA]</scope>
    <source>
        <strain evidence="2 3">TB5</strain>
    </source>
</reference>
<evidence type="ECO:0000313" key="3">
    <source>
        <dbReference type="Proteomes" id="UP000595897"/>
    </source>
</evidence>
<accession>A0A7R7EQI4</accession>
<dbReference type="AlphaFoldDB" id="A0A7R7EQI4"/>
<gene>
    <name evidence="2" type="ORF">bsdtb5_41950</name>
</gene>
<feature type="domain" description="DUF6472" evidence="1">
    <location>
        <begin position="4"/>
        <end position="60"/>
    </location>
</feature>
<protein>
    <recommendedName>
        <fullName evidence="1">DUF6472 domain-containing protein</fullName>
    </recommendedName>
</protein>
<dbReference type="EMBL" id="AP024169">
    <property type="protein sequence ID" value="BCN32900.1"/>
    <property type="molecule type" value="Genomic_DNA"/>
</dbReference>
<evidence type="ECO:0000313" key="2">
    <source>
        <dbReference type="EMBL" id="BCN32900.1"/>
    </source>
</evidence>
<keyword evidence="3" id="KW-1185">Reference proteome</keyword>
<evidence type="ECO:0000259" key="1">
    <source>
        <dbReference type="Pfam" id="PF20076"/>
    </source>
</evidence>
<dbReference type="Proteomes" id="UP000595897">
    <property type="component" value="Chromosome"/>
</dbReference>
<dbReference type="Pfam" id="PF20076">
    <property type="entry name" value="DUF6472"/>
    <property type="match status" value="1"/>
</dbReference>
<sequence length="60" mass="7217">MGGKTNCDYCINYVYDEEYECYQCLANLDEDELGRFLSDTHHNCAYFQINDEYKIVRKQM</sequence>
<proteinExistence type="predicted"/>
<organism evidence="2 3">
    <name type="scientific">Anaeromicropila herbilytica</name>
    <dbReference type="NCBI Taxonomy" id="2785025"/>
    <lineage>
        <taxon>Bacteria</taxon>
        <taxon>Bacillati</taxon>
        <taxon>Bacillota</taxon>
        <taxon>Clostridia</taxon>
        <taxon>Lachnospirales</taxon>
        <taxon>Lachnospiraceae</taxon>
        <taxon>Anaeromicropila</taxon>
    </lineage>
</organism>
<name>A0A7R7EQI4_9FIRM</name>
<dbReference type="InterPro" id="IPR045525">
    <property type="entry name" value="DUF6472"/>
</dbReference>
<dbReference type="RefSeq" id="WP_271713903.1">
    <property type="nucleotide sequence ID" value="NZ_AP024169.1"/>
</dbReference>
<dbReference type="KEGG" id="ahb:bsdtb5_41950"/>